<dbReference type="AlphaFoldDB" id="A0A930US85"/>
<organism evidence="1">
    <name type="scientific">Gallibacterium anatis</name>
    <dbReference type="NCBI Taxonomy" id="750"/>
    <lineage>
        <taxon>Bacteria</taxon>
        <taxon>Pseudomonadati</taxon>
        <taxon>Pseudomonadota</taxon>
        <taxon>Gammaproteobacteria</taxon>
        <taxon>Pasteurellales</taxon>
        <taxon>Pasteurellaceae</taxon>
        <taxon>Gallibacterium</taxon>
    </lineage>
</organism>
<comment type="caution">
    <text evidence="1">The sequence shown here is derived from an EMBL/GenBank/DDBJ whole genome shotgun (WGS) entry which is preliminary data.</text>
</comment>
<dbReference type="RefSeq" id="WP_039141759.1">
    <property type="nucleotide sequence ID" value="NZ_CP110225.1"/>
</dbReference>
<evidence type="ECO:0000313" key="1">
    <source>
        <dbReference type="EMBL" id="MBF4103017.1"/>
    </source>
</evidence>
<proteinExistence type="predicted"/>
<name>A0A930US85_9PAST</name>
<sequence>MFKLERTTVEKVTISEKWQPTFEKTLPPWVEVPKPTTILDRLTTVPNRESYLDKAEPSFKDKLDQDKGTVLKELNVELKQKWEQGTSLSNDLKQYNELRQNAYDDFKSILSDFYSGKLSPEQAKPMLQEKIDTVKTLNQEIKDIRQELKEIQSDINQIKQLKARYTKIVLRGLHV</sequence>
<dbReference type="EMBL" id="JADION010000042">
    <property type="protein sequence ID" value="MBF4103017.1"/>
    <property type="molecule type" value="Genomic_DNA"/>
</dbReference>
<protein>
    <submittedName>
        <fullName evidence="1">Uncharacterized protein</fullName>
    </submittedName>
</protein>
<accession>A0A930US85</accession>
<gene>
    <name evidence="1" type="ORF">INT80_12695</name>
</gene>
<reference evidence="1" key="1">
    <citation type="submission" date="2020-11" db="EMBL/GenBank/DDBJ databases">
        <title>Gallibacterium anatis 1637, full genome, WGS.</title>
        <authorList>
            <person name="Laishevtcev A.I."/>
            <person name="Yakimova E.A."/>
            <person name="Petkovich D."/>
            <person name="Stepanova T.V."/>
            <person name="Kalendr R.S."/>
            <person name="Rubalsky E.O."/>
            <person name="Zulkarneev E.R."/>
            <person name="Aleshkin A.V."/>
        </authorList>
    </citation>
    <scope>NUCLEOTIDE SEQUENCE</scope>
    <source>
        <strain evidence="1">1637</strain>
    </source>
</reference>